<reference evidence="1" key="1">
    <citation type="journal article" date="2015" name="Nature">
        <title>Complex archaea that bridge the gap between prokaryotes and eukaryotes.</title>
        <authorList>
            <person name="Spang A."/>
            <person name="Saw J.H."/>
            <person name="Jorgensen S.L."/>
            <person name="Zaremba-Niedzwiedzka K."/>
            <person name="Martijn J."/>
            <person name="Lind A.E."/>
            <person name="van Eijk R."/>
            <person name="Schleper C."/>
            <person name="Guy L."/>
            <person name="Ettema T.J."/>
        </authorList>
    </citation>
    <scope>NUCLEOTIDE SEQUENCE</scope>
</reference>
<organism evidence="1">
    <name type="scientific">marine sediment metagenome</name>
    <dbReference type="NCBI Taxonomy" id="412755"/>
    <lineage>
        <taxon>unclassified sequences</taxon>
        <taxon>metagenomes</taxon>
        <taxon>ecological metagenomes</taxon>
    </lineage>
</organism>
<proteinExistence type="predicted"/>
<feature type="non-terminal residue" evidence="1">
    <location>
        <position position="41"/>
    </location>
</feature>
<name>A0A0F9MYP8_9ZZZZ</name>
<gene>
    <name evidence="1" type="ORF">LCGC14_1400890</name>
</gene>
<protein>
    <submittedName>
        <fullName evidence="1">Uncharacterized protein</fullName>
    </submittedName>
</protein>
<comment type="caution">
    <text evidence="1">The sequence shown here is derived from an EMBL/GenBank/DDBJ whole genome shotgun (WGS) entry which is preliminary data.</text>
</comment>
<accession>A0A0F9MYP8</accession>
<dbReference type="EMBL" id="LAZR01009148">
    <property type="protein sequence ID" value="KKM74392.1"/>
    <property type="molecule type" value="Genomic_DNA"/>
</dbReference>
<evidence type="ECO:0000313" key="1">
    <source>
        <dbReference type="EMBL" id="KKM74392.1"/>
    </source>
</evidence>
<dbReference type="AlphaFoldDB" id="A0A0F9MYP8"/>
<sequence length="41" mass="4629">MKYPYQCEIDQIIEDGPSRFSIQQACLRGKGLWATNGKALV</sequence>